<keyword evidence="7" id="KW-0067">ATP-binding</keyword>
<feature type="transmembrane region" description="Helical" evidence="11">
    <location>
        <begin position="753"/>
        <end position="775"/>
    </location>
</feature>
<feature type="transmembrane region" description="Helical" evidence="11">
    <location>
        <begin position="195"/>
        <end position="215"/>
    </location>
</feature>
<dbReference type="PROSITE" id="PS00211">
    <property type="entry name" value="ABC_TRANSPORTER_1"/>
    <property type="match status" value="2"/>
</dbReference>
<sequence>MASSGLEKERPGQATFTRRSSSSPIYFYLFSFSGAFHWRSFYLHPLVQWVLAFMISLTAAAAIPGLDLIYGIWTQDITAAGASSQSIRDASNRAGYIMFAVGCSQLLLFWMSMYLFMLSSEELTNRVRVVYVSSVLAKNTSYFADHGPGELSSRIGTDIEAVRVGLGEKMAYVGQSLGIMVASTILGFVRSASVAGVLFPIIPLVLGLFTLLGIASEKISSPASILDGQVATYMEQLLTAPRIVHAFDATQTLLRKLDRAFLTPLSKWNRRRAMIRAVELSAVYVILLWLYGAFFAWGAHQISGGSTTVGPAITAFWSFVNVFFSLANLVPHLGSIMQAFASLKALRHTIEEIPAIDARDASGIRIADDAGRAPSFRFEDVTYAYPSRPRVAALDRINLEIEANKVTAFVGASGSGKSTMMALLLREFDPEPRLLGQSGKAGTSSEGHLDVEKKADLICNRGRVFYAGHDLRDLNVESYRSEIGIISQHLQLFTGSVLDNVSVGLTQAQSEIITGEALRVRAKAALVKAQAWNFVSELPSGMDTQLKGGHSNMLSGGQRQRLALARALIREPTVLFLDEATSALDSNTEEQIRIALEAEQEMRSMTCCIIAHRLSTIRHADKIVVFAGGKIVDQGTHEQLMQTGRRDDTYRRMVMRTPNSQGQEEGTFPSNDENELSCTSSLPKERPGSQSSDTSKASSDLAAIGTSMAEDGMTQSAKPVARDAISTPLAPALPVLTKGAWKQLWSKSADRRLALAVGTIATSLGAAVFPVSGYVTGEGIAAISSSDLSSVRTRGYFWALIFLALGFAALLLYTMQGYFIDEASSYICTVLKRDSLESILGQSMTYFDLASAAEEKANEQDDSVTGSAANLSQHPSNISTGISVAFGQSILCLGNVLASFGIGLGLSWQLTLVAFAPLLLIPPLSYATITRLQGAEKHYTHRAERCSTYLSEQIDGIRTVIALGRQRSVLATFEEKAKVKDRVASRRSLLLGTLAFAAGQSFMLIPAGLIFWYSGRLLAQGDIGTAAIFGVFEVQIISGFAMARFVSLVPDIARAAASSRVVFGWLSMARQEGAINSREAVVAEDSFKIGDIGFEDVILHYPQRPEYPALRGVTLTIKRGSTIALVGTSGSGKSTLLSLLSGFYEPTSGRVLLDGKDLRALDVRKVRSRCALVSQDAVLFQGTVAENIALGAVRPEQASIESIRFACEQAGVLDFVQSLPEGFDSEIGLKGLELSGGQRQRLCIARALIRSPEVLLLDETTSALDAESEAVVQASLDRASEGRTTILVAHRLSTVRNADCIYVFEDGRVVESGTHQELLRAKGRYLELIEAQL</sequence>
<dbReference type="Gene3D" id="1.20.1560.10">
    <property type="entry name" value="ABC transporter type 1, transmembrane domain"/>
    <property type="match status" value="1"/>
</dbReference>
<evidence type="ECO:0000313" key="14">
    <source>
        <dbReference type="EMBL" id="PWN17745.1"/>
    </source>
</evidence>
<accession>A0A316U490</accession>
<dbReference type="PANTHER" id="PTHR43394">
    <property type="entry name" value="ATP-DEPENDENT PERMEASE MDL1, MITOCHONDRIAL"/>
    <property type="match status" value="1"/>
</dbReference>
<dbReference type="Pfam" id="PF00005">
    <property type="entry name" value="ABC_tran"/>
    <property type="match status" value="2"/>
</dbReference>
<gene>
    <name evidence="14" type="ORF">BCV69DRAFT_285626</name>
</gene>
<feature type="transmembrane region" description="Helical" evidence="11">
    <location>
        <begin position="989"/>
        <end position="1014"/>
    </location>
</feature>
<keyword evidence="3" id="KW-0813">Transport</keyword>
<dbReference type="InterPro" id="IPR039421">
    <property type="entry name" value="Type_1_exporter"/>
</dbReference>
<feature type="transmembrane region" description="Helical" evidence="11">
    <location>
        <begin position="309"/>
        <end position="330"/>
    </location>
</feature>
<feature type="domain" description="ABC transporter" evidence="12">
    <location>
        <begin position="376"/>
        <end position="653"/>
    </location>
</feature>
<dbReference type="GO" id="GO:0015421">
    <property type="term" value="F:ABC-type oligopeptide transporter activity"/>
    <property type="evidence" value="ECO:0007669"/>
    <property type="project" value="TreeGrafter"/>
</dbReference>
<feature type="transmembrane region" description="Helical" evidence="11">
    <location>
        <begin position="882"/>
        <end position="902"/>
    </location>
</feature>
<organism evidence="14 15">
    <name type="scientific">Pseudomicrostroma glucosiphilum</name>
    <dbReference type="NCBI Taxonomy" id="1684307"/>
    <lineage>
        <taxon>Eukaryota</taxon>
        <taxon>Fungi</taxon>
        <taxon>Dikarya</taxon>
        <taxon>Basidiomycota</taxon>
        <taxon>Ustilaginomycotina</taxon>
        <taxon>Exobasidiomycetes</taxon>
        <taxon>Microstromatales</taxon>
        <taxon>Microstromatales incertae sedis</taxon>
        <taxon>Pseudomicrostroma</taxon>
    </lineage>
</organism>
<dbReference type="GO" id="GO:0005886">
    <property type="term" value="C:plasma membrane"/>
    <property type="evidence" value="ECO:0007669"/>
    <property type="project" value="UniProtKB-SubCell"/>
</dbReference>
<evidence type="ECO:0000259" key="13">
    <source>
        <dbReference type="PROSITE" id="PS50929"/>
    </source>
</evidence>
<name>A0A316U490_9BASI</name>
<dbReference type="STRING" id="1684307.A0A316U490"/>
<dbReference type="InterPro" id="IPR011527">
    <property type="entry name" value="ABC1_TM_dom"/>
</dbReference>
<feature type="transmembrane region" description="Helical" evidence="11">
    <location>
        <begin position="1026"/>
        <end position="1046"/>
    </location>
</feature>
<feature type="transmembrane region" description="Helical" evidence="11">
    <location>
        <begin position="908"/>
        <end position="929"/>
    </location>
</feature>
<dbReference type="PROSITE" id="PS50929">
    <property type="entry name" value="ABC_TM1F"/>
    <property type="match status" value="2"/>
</dbReference>
<keyword evidence="8 11" id="KW-1133">Transmembrane helix</keyword>
<keyword evidence="5 11" id="KW-0812">Transmembrane</keyword>
<dbReference type="EMBL" id="KZ819340">
    <property type="protein sequence ID" value="PWN17745.1"/>
    <property type="molecule type" value="Genomic_DNA"/>
</dbReference>
<dbReference type="InterPro" id="IPR017871">
    <property type="entry name" value="ABC_transporter-like_CS"/>
</dbReference>
<feature type="region of interest" description="Disordered" evidence="10">
    <location>
        <begin position="658"/>
        <end position="700"/>
    </location>
</feature>
<keyword evidence="4" id="KW-1003">Cell membrane</keyword>
<dbReference type="Pfam" id="PF00664">
    <property type="entry name" value="ABC_membrane"/>
    <property type="match status" value="2"/>
</dbReference>
<evidence type="ECO:0000256" key="9">
    <source>
        <dbReference type="ARBA" id="ARBA00023136"/>
    </source>
</evidence>
<keyword evidence="9 11" id="KW-0472">Membrane</keyword>
<evidence type="ECO:0000259" key="12">
    <source>
        <dbReference type="PROSITE" id="PS50893"/>
    </source>
</evidence>
<dbReference type="FunFam" id="3.40.50.300:FF:000854">
    <property type="entry name" value="Multidrug ABC transporter ATP-binding protein"/>
    <property type="match status" value="1"/>
</dbReference>
<dbReference type="InterPro" id="IPR036640">
    <property type="entry name" value="ABC1_TM_sf"/>
</dbReference>
<dbReference type="PROSITE" id="PS50893">
    <property type="entry name" value="ABC_TRANSPORTER_2"/>
    <property type="match status" value="2"/>
</dbReference>
<feature type="transmembrane region" description="Helical" evidence="11">
    <location>
        <begin position="795"/>
        <end position="815"/>
    </location>
</feature>
<feature type="domain" description="ABC transmembrane type-1" evidence="13">
    <location>
        <begin position="756"/>
        <end position="1054"/>
    </location>
</feature>
<feature type="compositionally biased region" description="Polar residues" evidence="10">
    <location>
        <begin position="658"/>
        <end position="682"/>
    </location>
</feature>
<feature type="domain" description="ABC transmembrane type-1" evidence="13">
    <location>
        <begin position="50"/>
        <end position="338"/>
    </location>
</feature>
<protein>
    <submittedName>
        <fullName evidence="14">P-loop containing nucleoside triphosphate hydrolase protein</fullName>
    </submittedName>
</protein>
<dbReference type="CDD" id="cd18578">
    <property type="entry name" value="ABC_6TM_Pgp_ABCB1_D2_like"/>
    <property type="match status" value="1"/>
</dbReference>
<evidence type="ECO:0000313" key="15">
    <source>
        <dbReference type="Proteomes" id="UP000245942"/>
    </source>
</evidence>
<feature type="transmembrane region" description="Helical" evidence="11">
    <location>
        <begin position="25"/>
        <end position="42"/>
    </location>
</feature>
<dbReference type="PANTHER" id="PTHR43394:SF1">
    <property type="entry name" value="ATP-BINDING CASSETTE SUB-FAMILY B MEMBER 10, MITOCHONDRIAL"/>
    <property type="match status" value="1"/>
</dbReference>
<evidence type="ECO:0000256" key="2">
    <source>
        <dbReference type="ARBA" id="ARBA00007577"/>
    </source>
</evidence>
<dbReference type="OrthoDB" id="6500128at2759"/>
<dbReference type="RefSeq" id="XP_025344905.1">
    <property type="nucleotide sequence ID" value="XM_025493452.1"/>
</dbReference>
<feature type="transmembrane region" description="Helical" evidence="11">
    <location>
        <begin position="277"/>
        <end position="297"/>
    </location>
</feature>
<dbReference type="InterPro" id="IPR003593">
    <property type="entry name" value="AAA+_ATPase"/>
</dbReference>
<dbReference type="InterPro" id="IPR027417">
    <property type="entry name" value="P-loop_NTPase"/>
</dbReference>
<feature type="transmembrane region" description="Helical" evidence="11">
    <location>
        <begin position="93"/>
        <end position="118"/>
    </location>
</feature>
<evidence type="ECO:0000256" key="6">
    <source>
        <dbReference type="ARBA" id="ARBA00022741"/>
    </source>
</evidence>
<feature type="compositionally biased region" description="Low complexity" evidence="10">
    <location>
        <begin position="689"/>
        <end position="699"/>
    </location>
</feature>
<evidence type="ECO:0000256" key="11">
    <source>
        <dbReference type="SAM" id="Phobius"/>
    </source>
</evidence>
<evidence type="ECO:0000256" key="5">
    <source>
        <dbReference type="ARBA" id="ARBA00022692"/>
    </source>
</evidence>
<evidence type="ECO:0000256" key="1">
    <source>
        <dbReference type="ARBA" id="ARBA00004651"/>
    </source>
</evidence>
<dbReference type="CDD" id="cd18577">
    <property type="entry name" value="ABC_6TM_Pgp_ABCB1_D1_like"/>
    <property type="match status" value="1"/>
</dbReference>
<feature type="transmembrane region" description="Helical" evidence="11">
    <location>
        <begin position="49"/>
        <end position="73"/>
    </location>
</feature>
<dbReference type="GO" id="GO:0016887">
    <property type="term" value="F:ATP hydrolysis activity"/>
    <property type="evidence" value="ECO:0007669"/>
    <property type="project" value="InterPro"/>
</dbReference>
<evidence type="ECO:0000256" key="8">
    <source>
        <dbReference type="ARBA" id="ARBA00022989"/>
    </source>
</evidence>
<dbReference type="SUPFAM" id="SSF52540">
    <property type="entry name" value="P-loop containing nucleoside triphosphate hydrolases"/>
    <property type="match status" value="2"/>
</dbReference>
<comment type="similarity">
    <text evidence="2">Belongs to the ABC transporter superfamily. ABCB family. Multidrug resistance exporter (TC 3.A.1.201) subfamily.</text>
</comment>
<comment type="subcellular location">
    <subcellularLocation>
        <location evidence="1">Cell membrane</location>
        <topology evidence="1">Multi-pass membrane protein</topology>
    </subcellularLocation>
</comment>
<keyword evidence="14" id="KW-0378">Hydrolase</keyword>
<dbReference type="Proteomes" id="UP000245942">
    <property type="component" value="Unassembled WGS sequence"/>
</dbReference>
<keyword evidence="15" id="KW-1185">Reference proteome</keyword>
<proteinExistence type="inferred from homology"/>
<dbReference type="InterPro" id="IPR003439">
    <property type="entry name" value="ABC_transporter-like_ATP-bd"/>
</dbReference>
<dbReference type="FunFam" id="3.40.50.300:FF:000913">
    <property type="entry name" value="ABC multidrug transporter SitT"/>
    <property type="match status" value="1"/>
</dbReference>
<evidence type="ECO:0000256" key="7">
    <source>
        <dbReference type="ARBA" id="ARBA00022840"/>
    </source>
</evidence>
<reference evidence="14 15" key="1">
    <citation type="journal article" date="2018" name="Mol. Biol. Evol.">
        <title>Broad Genomic Sampling Reveals a Smut Pathogenic Ancestry of the Fungal Clade Ustilaginomycotina.</title>
        <authorList>
            <person name="Kijpornyongpan T."/>
            <person name="Mondo S.J."/>
            <person name="Barry K."/>
            <person name="Sandor L."/>
            <person name="Lee J."/>
            <person name="Lipzen A."/>
            <person name="Pangilinan J."/>
            <person name="LaButti K."/>
            <person name="Hainaut M."/>
            <person name="Henrissat B."/>
            <person name="Grigoriev I.V."/>
            <person name="Spatafora J.W."/>
            <person name="Aime M.C."/>
        </authorList>
    </citation>
    <scope>NUCLEOTIDE SEQUENCE [LARGE SCALE GENOMIC DNA]</scope>
    <source>
        <strain evidence="14 15">MCA 4718</strain>
    </source>
</reference>
<dbReference type="SUPFAM" id="SSF90123">
    <property type="entry name" value="ABC transporter transmembrane region"/>
    <property type="match status" value="2"/>
</dbReference>
<keyword evidence="6" id="KW-0547">Nucleotide-binding</keyword>
<evidence type="ECO:0000256" key="10">
    <source>
        <dbReference type="SAM" id="MobiDB-lite"/>
    </source>
</evidence>
<evidence type="ECO:0000256" key="4">
    <source>
        <dbReference type="ARBA" id="ARBA00022475"/>
    </source>
</evidence>
<dbReference type="SMART" id="SM00382">
    <property type="entry name" value="AAA"/>
    <property type="match status" value="2"/>
</dbReference>
<evidence type="ECO:0000256" key="3">
    <source>
        <dbReference type="ARBA" id="ARBA00022448"/>
    </source>
</evidence>
<feature type="domain" description="ABC transporter" evidence="12">
    <location>
        <begin position="1092"/>
        <end position="1331"/>
    </location>
</feature>
<dbReference type="GeneID" id="37015186"/>
<dbReference type="GO" id="GO:0005524">
    <property type="term" value="F:ATP binding"/>
    <property type="evidence" value="ECO:0007669"/>
    <property type="project" value="UniProtKB-KW"/>
</dbReference>
<dbReference type="Gene3D" id="3.40.50.300">
    <property type="entry name" value="P-loop containing nucleotide triphosphate hydrolases"/>
    <property type="match status" value="2"/>
</dbReference>